<evidence type="ECO:0000256" key="3">
    <source>
        <dbReference type="RuleBase" id="RU003616"/>
    </source>
</evidence>
<dbReference type="Gene3D" id="2.60.40.790">
    <property type="match status" value="1"/>
</dbReference>
<evidence type="ECO:0000256" key="2">
    <source>
        <dbReference type="PROSITE-ProRule" id="PRU00285"/>
    </source>
</evidence>
<dbReference type="GO" id="GO:0051082">
    <property type="term" value="F:unfolded protein binding"/>
    <property type="evidence" value="ECO:0007669"/>
    <property type="project" value="TreeGrafter"/>
</dbReference>
<dbReference type="GO" id="GO:0005737">
    <property type="term" value="C:cytoplasm"/>
    <property type="evidence" value="ECO:0007669"/>
    <property type="project" value="TreeGrafter"/>
</dbReference>
<dbReference type="PANTHER" id="PTHR45640:SF13">
    <property type="entry name" value="HEAT SHOCK PROTEIN 22-RELATED"/>
    <property type="match status" value="1"/>
</dbReference>
<protein>
    <submittedName>
        <fullName evidence="6">Jg17456 protein</fullName>
    </submittedName>
</protein>
<gene>
    <name evidence="6" type="primary">jg17456</name>
    <name evidence="6" type="ORF">PAEG_LOCUS20939</name>
</gene>
<evidence type="ECO:0000313" key="6">
    <source>
        <dbReference type="EMBL" id="CAH2245060.1"/>
    </source>
</evidence>
<dbReference type="GO" id="GO:0009408">
    <property type="term" value="P:response to heat"/>
    <property type="evidence" value="ECO:0007669"/>
    <property type="project" value="TreeGrafter"/>
</dbReference>
<dbReference type="Proteomes" id="UP000838756">
    <property type="component" value="Unassembled WGS sequence"/>
</dbReference>
<feature type="domain" description="SHSP" evidence="5">
    <location>
        <begin position="16"/>
        <end position="127"/>
    </location>
</feature>
<evidence type="ECO:0000256" key="4">
    <source>
        <dbReference type="SAM" id="MobiDB-lite"/>
    </source>
</evidence>
<dbReference type="EMBL" id="CAKXAJ010025888">
    <property type="protein sequence ID" value="CAH2245060.1"/>
    <property type="molecule type" value="Genomic_DNA"/>
</dbReference>
<dbReference type="PRINTS" id="PR00299">
    <property type="entry name" value="ACRYSTALLIN"/>
</dbReference>
<dbReference type="PROSITE" id="PS01031">
    <property type="entry name" value="SHSP"/>
    <property type="match status" value="1"/>
</dbReference>
<dbReference type="AlphaFoldDB" id="A0A8S4S4Z8"/>
<dbReference type="Pfam" id="PF00011">
    <property type="entry name" value="HSP20"/>
    <property type="match status" value="1"/>
</dbReference>
<dbReference type="OrthoDB" id="1431247at2759"/>
<dbReference type="SUPFAM" id="SSF49764">
    <property type="entry name" value="HSP20-like chaperones"/>
    <property type="match status" value="1"/>
</dbReference>
<dbReference type="InterPro" id="IPR008978">
    <property type="entry name" value="HSP20-like_chaperone"/>
</dbReference>
<accession>A0A8S4S4Z8</accession>
<comment type="caution">
    <text evidence="6">The sequence shown here is derived from an EMBL/GenBank/DDBJ whole genome shotgun (WGS) entry which is preliminary data.</text>
</comment>
<dbReference type="CDD" id="cd06526">
    <property type="entry name" value="metazoan_ACD"/>
    <property type="match status" value="1"/>
</dbReference>
<proteinExistence type="inferred from homology"/>
<evidence type="ECO:0000313" key="7">
    <source>
        <dbReference type="Proteomes" id="UP000838756"/>
    </source>
</evidence>
<feature type="region of interest" description="Disordered" evidence="4">
    <location>
        <begin position="128"/>
        <end position="151"/>
    </location>
</feature>
<keyword evidence="7" id="KW-1185">Reference proteome</keyword>
<comment type="similarity">
    <text evidence="2 3">Belongs to the small heat shock protein (HSP20) family.</text>
</comment>
<dbReference type="InterPro" id="IPR001436">
    <property type="entry name" value="Alpha-crystallin/sHSP_animal"/>
</dbReference>
<dbReference type="PANTHER" id="PTHR45640">
    <property type="entry name" value="HEAT SHOCK PROTEIN HSP-12.2-RELATED"/>
    <property type="match status" value="1"/>
</dbReference>
<dbReference type="InterPro" id="IPR002068">
    <property type="entry name" value="A-crystallin/Hsp20_dom"/>
</dbReference>
<feature type="compositionally biased region" description="Basic and acidic residues" evidence="4">
    <location>
        <begin position="140"/>
        <end position="151"/>
    </location>
</feature>
<dbReference type="GO" id="GO:0005634">
    <property type="term" value="C:nucleus"/>
    <property type="evidence" value="ECO:0007669"/>
    <property type="project" value="TreeGrafter"/>
</dbReference>
<reference evidence="6" key="1">
    <citation type="submission" date="2022-03" db="EMBL/GenBank/DDBJ databases">
        <authorList>
            <person name="Lindestad O."/>
        </authorList>
    </citation>
    <scope>NUCLEOTIDE SEQUENCE</scope>
</reference>
<name>A0A8S4S4Z8_9NEOP</name>
<sequence>MILSPLLNISLRPKLYSWIKQSRNIRPIIKLGKEKFQLCLDVHQFTKDELRVKARSEYVIIEGKQERNTKKGCFVRQFVRKFRLPDGCSAEKIESKLSPDGYLTITAHRNTCKQSWPCETMIPISYSSKKAESDETTCSIEDKPSNPPSDK</sequence>
<evidence type="ECO:0000259" key="5">
    <source>
        <dbReference type="PROSITE" id="PS01031"/>
    </source>
</evidence>
<organism evidence="6 7">
    <name type="scientific">Pararge aegeria aegeria</name>
    <dbReference type="NCBI Taxonomy" id="348720"/>
    <lineage>
        <taxon>Eukaryota</taxon>
        <taxon>Metazoa</taxon>
        <taxon>Ecdysozoa</taxon>
        <taxon>Arthropoda</taxon>
        <taxon>Hexapoda</taxon>
        <taxon>Insecta</taxon>
        <taxon>Pterygota</taxon>
        <taxon>Neoptera</taxon>
        <taxon>Endopterygota</taxon>
        <taxon>Lepidoptera</taxon>
        <taxon>Glossata</taxon>
        <taxon>Ditrysia</taxon>
        <taxon>Papilionoidea</taxon>
        <taxon>Nymphalidae</taxon>
        <taxon>Satyrinae</taxon>
        <taxon>Satyrini</taxon>
        <taxon>Parargina</taxon>
        <taxon>Pararge</taxon>
    </lineage>
</organism>
<evidence type="ECO:0000256" key="1">
    <source>
        <dbReference type="ARBA" id="ARBA00023016"/>
    </source>
</evidence>
<dbReference type="GO" id="GO:0042026">
    <property type="term" value="P:protein refolding"/>
    <property type="evidence" value="ECO:0007669"/>
    <property type="project" value="TreeGrafter"/>
</dbReference>
<keyword evidence="1" id="KW-0346">Stress response</keyword>